<dbReference type="OrthoDB" id="10264149at2759"/>
<feature type="domain" description="PI3K/PI4K catalytic" evidence="5">
    <location>
        <begin position="1827"/>
        <end position="2094"/>
    </location>
</feature>
<dbReference type="InterPro" id="IPR016024">
    <property type="entry name" value="ARM-type_fold"/>
</dbReference>
<dbReference type="GO" id="GO:0046854">
    <property type="term" value="P:phosphatidylinositol phosphate biosynthetic process"/>
    <property type="evidence" value="ECO:0007669"/>
    <property type="project" value="InterPro"/>
</dbReference>
<dbReference type="GO" id="GO:0004430">
    <property type="term" value="F:1-phosphatidylinositol 4-kinase activity"/>
    <property type="evidence" value="ECO:0007669"/>
    <property type="project" value="UniProtKB-EC"/>
</dbReference>
<dbReference type="InterPro" id="IPR001263">
    <property type="entry name" value="PI3K_accessory_dom"/>
</dbReference>
<dbReference type="FunFam" id="1.10.1070.11:FF:000005">
    <property type="entry name" value="Phosphatidylinositol 4-kinase, catalytic, alpha"/>
    <property type="match status" value="1"/>
</dbReference>
<accession>E3M8I7</accession>
<dbReference type="GO" id="GO:0048015">
    <property type="term" value="P:phosphatidylinositol-mediated signaling"/>
    <property type="evidence" value="ECO:0007669"/>
    <property type="project" value="TreeGrafter"/>
</dbReference>
<dbReference type="GO" id="GO:0005737">
    <property type="term" value="C:cytoplasm"/>
    <property type="evidence" value="ECO:0007669"/>
    <property type="project" value="TreeGrafter"/>
</dbReference>
<dbReference type="Pfam" id="PF00454">
    <property type="entry name" value="PI3_PI4_kinase"/>
    <property type="match status" value="1"/>
</dbReference>
<keyword evidence="3" id="KW-0808">Transferase</keyword>
<dbReference type="Pfam" id="PF00613">
    <property type="entry name" value="PI3Ka"/>
    <property type="match status" value="1"/>
</dbReference>
<dbReference type="InParanoid" id="E3M8I7"/>
<dbReference type="PANTHER" id="PTHR10048">
    <property type="entry name" value="PHOSPHATIDYLINOSITOL KINASE"/>
    <property type="match status" value="1"/>
</dbReference>
<evidence type="ECO:0000256" key="1">
    <source>
        <dbReference type="ARBA" id="ARBA00006209"/>
    </source>
</evidence>
<feature type="domain" description="PIK helical" evidence="6">
    <location>
        <begin position="1531"/>
        <end position="1717"/>
    </location>
</feature>
<dbReference type="InterPro" id="IPR036940">
    <property type="entry name" value="PI3/4_kinase_cat_sf"/>
</dbReference>
<dbReference type="InterPro" id="IPR011009">
    <property type="entry name" value="Kinase-like_dom_sf"/>
</dbReference>
<evidence type="ECO:0000259" key="6">
    <source>
        <dbReference type="PROSITE" id="PS51545"/>
    </source>
</evidence>
<dbReference type="InterPro" id="IPR042236">
    <property type="entry name" value="PI3K_accessory_sf"/>
</dbReference>
<dbReference type="InterPro" id="IPR018936">
    <property type="entry name" value="PI3/4_kinase_CS"/>
</dbReference>
<dbReference type="Gene3D" id="1.25.40.70">
    <property type="entry name" value="Phosphatidylinositol 3-kinase, accessory domain (PIK)"/>
    <property type="match status" value="1"/>
</dbReference>
<dbReference type="CDD" id="cd05167">
    <property type="entry name" value="PI4Kc_III_alpha"/>
    <property type="match status" value="1"/>
</dbReference>
<dbReference type="InterPro" id="IPR045495">
    <property type="entry name" value="PI4K_N"/>
</dbReference>
<dbReference type="CDD" id="cd00871">
    <property type="entry name" value="PI4Ka"/>
    <property type="match status" value="1"/>
</dbReference>
<dbReference type="PANTHER" id="PTHR10048:SF15">
    <property type="entry name" value="PHOSPHATIDYLINOSITOL 4-KINASE ALPHA"/>
    <property type="match status" value="1"/>
</dbReference>
<dbReference type="InterPro" id="IPR000403">
    <property type="entry name" value="PI3/4_kinase_cat_dom"/>
</dbReference>
<dbReference type="InterPro" id="IPR015433">
    <property type="entry name" value="PI3/4_kinase"/>
</dbReference>
<dbReference type="FunFam" id="1.25.40.70:FF:000011">
    <property type="entry name" value="Phosphatidylinositol 4-kinase alpha"/>
    <property type="match status" value="1"/>
</dbReference>
<evidence type="ECO:0000259" key="5">
    <source>
        <dbReference type="PROSITE" id="PS50290"/>
    </source>
</evidence>
<dbReference type="EC" id="2.7.1.67" evidence="2"/>
<keyword evidence="4" id="KW-0418">Kinase</keyword>
<dbReference type="FunFam" id="3.30.1010.10:FF:000009">
    <property type="entry name" value="Phosphatidylinositol 4-kinase, catalytic, alpha"/>
    <property type="match status" value="1"/>
</dbReference>
<dbReference type="PROSITE" id="PS00915">
    <property type="entry name" value="PI3_4_KINASE_1"/>
    <property type="match status" value="1"/>
</dbReference>
<keyword evidence="8" id="KW-1185">Reference proteome</keyword>
<dbReference type="EMBL" id="DS268428">
    <property type="protein sequence ID" value="EFO94492.1"/>
    <property type="molecule type" value="Genomic_DNA"/>
</dbReference>
<proteinExistence type="inferred from homology"/>
<evidence type="ECO:0000256" key="4">
    <source>
        <dbReference type="ARBA" id="ARBA00022777"/>
    </source>
</evidence>
<dbReference type="eggNOG" id="KOG0902">
    <property type="taxonomic scope" value="Eukaryota"/>
</dbReference>
<organism evidence="8">
    <name type="scientific">Caenorhabditis remanei</name>
    <name type="common">Caenorhabditis vulgaris</name>
    <dbReference type="NCBI Taxonomy" id="31234"/>
    <lineage>
        <taxon>Eukaryota</taxon>
        <taxon>Metazoa</taxon>
        <taxon>Ecdysozoa</taxon>
        <taxon>Nematoda</taxon>
        <taxon>Chromadorea</taxon>
        <taxon>Rhabditida</taxon>
        <taxon>Rhabditina</taxon>
        <taxon>Rhabditomorpha</taxon>
        <taxon>Rhabditoidea</taxon>
        <taxon>Rhabditidae</taxon>
        <taxon>Peloderinae</taxon>
        <taxon>Caenorhabditis</taxon>
    </lineage>
</organism>
<dbReference type="PROSITE" id="PS00916">
    <property type="entry name" value="PI3_4_KINASE_2"/>
    <property type="match status" value="1"/>
</dbReference>
<dbReference type="STRING" id="31234.E3M8I7"/>
<comment type="similarity">
    <text evidence="1">Belongs to the PI3/PI4-kinase family. Type III PI4K subfamily.</text>
</comment>
<dbReference type="Proteomes" id="UP000008281">
    <property type="component" value="Unassembled WGS sequence"/>
</dbReference>
<dbReference type="Gene3D" id="3.30.1010.10">
    <property type="entry name" value="Phosphatidylinositol 3-kinase Catalytic Subunit, Chain A, domain 4"/>
    <property type="match status" value="1"/>
</dbReference>
<evidence type="ECO:0000256" key="3">
    <source>
        <dbReference type="ARBA" id="ARBA00022679"/>
    </source>
</evidence>
<dbReference type="SUPFAM" id="SSF56112">
    <property type="entry name" value="Protein kinase-like (PK-like)"/>
    <property type="match status" value="1"/>
</dbReference>
<evidence type="ECO:0000313" key="7">
    <source>
        <dbReference type="EMBL" id="EFO94492.1"/>
    </source>
</evidence>
<name>E3M8I7_CAERE</name>
<dbReference type="FunCoup" id="E3M8I7">
    <property type="interactions" value="2995"/>
</dbReference>
<dbReference type="PROSITE" id="PS51545">
    <property type="entry name" value="PIK_HELICAL"/>
    <property type="match status" value="1"/>
</dbReference>
<dbReference type="SMART" id="SM00145">
    <property type="entry name" value="PI3Ka"/>
    <property type="match status" value="1"/>
</dbReference>
<protein>
    <recommendedName>
        <fullName evidence="2">1-phosphatidylinositol 4-kinase</fullName>
        <ecNumber evidence="2">2.7.1.67</ecNumber>
    </recommendedName>
</protein>
<sequence length="2118" mass="238936">MRDIEDFVFTNKQCLAVCIAKNENTKLSQIFQLLALDDKEEQFESQPLSHNVRCSLIGIANFLLNSHGKFAEELVPMLLRALSALPHMKWIDDGLLNKSDRIPIQEQFSFCFNTSLSDLAAHLPRYRDQIIAAQTDALACAVSAVYDLFDDEENLEHNYSHVVKLMCYVLGLTRSIGRFSTDYDTPLISLIFPLPMDETKKLKGNKAEDCLHRISSDEFTFDTPENSEAILLDKTRLIRMYNKLGASFLVHNFTGGLKLEMCAQDLEKLFDSVQRLMDSKFLETLDAISGDIFQNGGSVKRNPYKSMSEIVNLCCLTLLKDVLGPYEVSKDEEKSPVSEKFAKEISIFSKSALQRLDSELQGLQHSSEPTMTLNSEVSRQKLNIQSATVSLQLIAWAAVDDIDADTICTEIITRLFANQSQRTIISQLPLYLKAISSMATLAEKFPAVATTAVNQNLQRFLLEPAPMLTKLASDSTLERGKSAGDVIQNSKSSNNLNDATSKRKLVLDSLRNSAIKAICRALKSSIRMESDSVQQCLAGLSTKLFVCSNANNFVVSLVCENAIQTLGGIGVGLVDSTAVEVPEMVVQIYLQRFANPPSQLDVTMIRCLAEMWIAGAVKINFFGDQSEILQRSIYENVWKLFTQICIESSNRVYSQGNNDSNDQRYTHVSLAVDMAMSRMAIGVKNEDDKMTLLVRLLELFVQLGIEGRRVGEKVSKSTVKMSTSAGNLGVLMPKIASLLRRMQPISEPTPKLRSLFRDFWFYCTVLGFDVESSSLWPEEWYNAVCETATKTPVLIATENLRSELIDNAAIRSDSISPQELQEMRNTVLAELSHQAEAVPLINRFDFANCTYLLSVHRMESMRLIHANHVDAFSSFFKYIEDKTVRKDKSGLWTCMLAAAPRIFLSWCEKMMKRRDNDEPTEEALVWHAQFLLFKFNHHLREVRKVADACLSQLVKAFPYLLWNTEVLTTILRLLQELEDNLLKDPTCREPQFTIEGFEKGWTIQLQDSIEGRRAVVKDFSMRVKQILKEALMWAPASTHSNLLEYVSKFGSERDAAMQLAIDATSEGKGKSGSYLTSLYKRSNYLGQVKGMLATTLSGDIDQVTAENKLIDRLEKDFQRACKSGKDNEMEQAVLLLTALFVSLRCLNERILTLLVRTPLHNFTESTISLCTMAWNWLLSARPEAHSLFLHEQARAFADSCRFGLGLFEKENVDMSLSPLCRQVERPPPSANFRPHREWIEFIGERCDVASYSSREQLDVLEMMFSQTLSAQIGTGHLHGSTACNTSNLTGTTKRETINQVTRGIEAVGVRFRLLSCVLGMVQQDACLLRPTNVLIRQRVYSSAFHYFTMAPQGPTQAEEALREDIRLLAKFFDHLKSDKHYMIKETMAKTDKNIVMSSTMSHMQTAFEKSLLVTAGGSISTGTNGTPTTTLMLPPTTNYANTLTLSQKSMAAATASIRSGKSIEAKLSIEEDRRIKTWMKQRNMLMLLVANEIERLSAWLHPLALAQEDCTLESEQFLRSQILDIQGTGGSSSENKKKKIWREQAELAWSISPELAIQLPSRFRGSEDLIKCVEGLVRSQPELVAHIPEALPLFLGNGSTVFETADMSHVLTWARCSPVMALSLLTPRQYPTHPISMQYAVRVLRSYPADALLMYIPQIVQAVRYDTMGYISELMIWLAGHSQLLAHQLIWNMQTNMYTDEESKIKDSALFDPLNDIMQKIISQLEGAARRFHEAEFKLFHQLTAISGTIKPFPKGDARKKACLKALADVKIETITYLPSNPEAVLLDLDYSSGTPMQSAAKAPFLARFRVKRCGVRELERIGLQAQSEKEEKSTDADLEKLRKVQDSRVCWQAAIFKVGDDVRQDMLALQLMQLMKNVWAGLGLPVRVFPYRVVATSPGCGVIECVPNSKSRDQLGRQTDFGLYEYFKTQYGDESSETFQEARRNFVRSMAAYSVFSFLLQIKDRHNGNIMIDLDGHIIHIDFGFMFESSPGGNLGFEPDFKLSEEMVAIMGGKMEAAPFRQFASLCVHAYLAVRPYHKSFVSLVSLMLDTHLPCFRGKTINQLRARFAPDMNEKDAAKKKKAEIFRYMHSVITNCFLNIRSKMYDQLQYFQNEIPY</sequence>
<dbReference type="OMA" id="MSQRDEN"/>
<reference evidence="7" key="1">
    <citation type="submission" date="2007-07" db="EMBL/GenBank/DDBJ databases">
        <title>PCAP assembly of the Caenorhabditis remanei genome.</title>
        <authorList>
            <consortium name="The Caenorhabditis remanei Sequencing Consortium"/>
            <person name="Wilson R.K."/>
        </authorList>
    </citation>
    <scope>NUCLEOTIDE SEQUENCE [LARGE SCALE GENOMIC DNA]</scope>
    <source>
        <strain evidence="7">PB4641</strain>
    </source>
</reference>
<gene>
    <name evidence="7" type="ORF">CRE_13290</name>
</gene>
<dbReference type="PROSITE" id="PS50290">
    <property type="entry name" value="PI3_4_KINASE_3"/>
    <property type="match status" value="1"/>
</dbReference>
<evidence type="ECO:0000256" key="2">
    <source>
        <dbReference type="ARBA" id="ARBA00012169"/>
    </source>
</evidence>
<dbReference type="Pfam" id="PF19274">
    <property type="entry name" value="PI4K_N"/>
    <property type="match status" value="3"/>
</dbReference>
<dbReference type="SUPFAM" id="SSF48371">
    <property type="entry name" value="ARM repeat"/>
    <property type="match status" value="1"/>
</dbReference>
<dbReference type="Gene3D" id="1.10.1070.11">
    <property type="entry name" value="Phosphatidylinositol 3-/4-kinase, catalytic domain"/>
    <property type="match status" value="1"/>
</dbReference>
<dbReference type="GO" id="GO:0005886">
    <property type="term" value="C:plasma membrane"/>
    <property type="evidence" value="ECO:0007669"/>
    <property type="project" value="TreeGrafter"/>
</dbReference>
<dbReference type="HOGENOM" id="CLU_000893_2_0_1"/>
<dbReference type="SMART" id="SM00146">
    <property type="entry name" value="PI3Kc"/>
    <property type="match status" value="1"/>
</dbReference>
<evidence type="ECO:0000313" key="8">
    <source>
        <dbReference type="Proteomes" id="UP000008281"/>
    </source>
</evidence>